<evidence type="ECO:0000313" key="1">
    <source>
        <dbReference type="EMBL" id="MBX55907.1"/>
    </source>
</evidence>
<accession>A0A2P2PMA8</accession>
<sequence length="40" mass="4789">MKASYIKTIFSTYIFVPHSRGPREGENIKSHKHIIFRREI</sequence>
<dbReference type="AlphaFoldDB" id="A0A2P2PMA8"/>
<dbReference type="EMBL" id="GGEC01075423">
    <property type="protein sequence ID" value="MBX55907.1"/>
    <property type="molecule type" value="Transcribed_RNA"/>
</dbReference>
<name>A0A2P2PMA8_RHIMU</name>
<protein>
    <submittedName>
        <fullName evidence="1">Uncharacterized protein</fullName>
    </submittedName>
</protein>
<organism evidence="1">
    <name type="scientific">Rhizophora mucronata</name>
    <name type="common">Asiatic mangrove</name>
    <dbReference type="NCBI Taxonomy" id="61149"/>
    <lineage>
        <taxon>Eukaryota</taxon>
        <taxon>Viridiplantae</taxon>
        <taxon>Streptophyta</taxon>
        <taxon>Embryophyta</taxon>
        <taxon>Tracheophyta</taxon>
        <taxon>Spermatophyta</taxon>
        <taxon>Magnoliopsida</taxon>
        <taxon>eudicotyledons</taxon>
        <taxon>Gunneridae</taxon>
        <taxon>Pentapetalae</taxon>
        <taxon>rosids</taxon>
        <taxon>fabids</taxon>
        <taxon>Malpighiales</taxon>
        <taxon>Rhizophoraceae</taxon>
        <taxon>Rhizophora</taxon>
    </lineage>
</organism>
<reference evidence="1" key="1">
    <citation type="submission" date="2018-02" db="EMBL/GenBank/DDBJ databases">
        <title>Rhizophora mucronata_Transcriptome.</title>
        <authorList>
            <person name="Meera S.P."/>
            <person name="Sreeshan A."/>
            <person name="Augustine A."/>
        </authorList>
    </citation>
    <scope>NUCLEOTIDE SEQUENCE</scope>
    <source>
        <tissue evidence="1">Leaf</tissue>
    </source>
</reference>
<proteinExistence type="predicted"/>